<evidence type="ECO:0000256" key="4">
    <source>
        <dbReference type="ARBA" id="ARBA00022452"/>
    </source>
</evidence>
<dbReference type="KEGG" id="pbh:AAW51_5309"/>
<dbReference type="Pfam" id="PF13609">
    <property type="entry name" value="Porin_4"/>
    <property type="match status" value="1"/>
</dbReference>
<comment type="subcellular location">
    <subcellularLocation>
        <location evidence="1">Cell outer membrane</location>
        <topology evidence="1">Multi-pass membrane protein</topology>
    </subcellularLocation>
</comment>
<protein>
    <submittedName>
        <fullName evidence="12">Outer membrane protein (Porin)</fullName>
    </submittedName>
</protein>
<name>A0A0G3BZN1_9BURK</name>
<dbReference type="GO" id="GO:0015288">
    <property type="term" value="F:porin activity"/>
    <property type="evidence" value="ECO:0007669"/>
    <property type="project" value="UniProtKB-KW"/>
</dbReference>
<keyword evidence="7" id="KW-0406">Ion transport</keyword>
<evidence type="ECO:0000256" key="7">
    <source>
        <dbReference type="ARBA" id="ARBA00023065"/>
    </source>
</evidence>
<keyword evidence="8" id="KW-0626">Porin</keyword>
<keyword evidence="10" id="KW-0998">Cell outer membrane</keyword>
<dbReference type="EMBL" id="CP011371">
    <property type="protein sequence ID" value="AKJ32000.1"/>
    <property type="molecule type" value="Genomic_DNA"/>
</dbReference>
<evidence type="ECO:0000256" key="9">
    <source>
        <dbReference type="ARBA" id="ARBA00023136"/>
    </source>
</evidence>
<gene>
    <name evidence="12" type="ORF">AAW51_5309</name>
</gene>
<organism evidence="12 13">
    <name type="scientific">Caldimonas brevitalea</name>
    <dbReference type="NCBI Taxonomy" id="413882"/>
    <lineage>
        <taxon>Bacteria</taxon>
        <taxon>Pseudomonadati</taxon>
        <taxon>Pseudomonadota</taxon>
        <taxon>Betaproteobacteria</taxon>
        <taxon>Burkholderiales</taxon>
        <taxon>Sphaerotilaceae</taxon>
        <taxon>Caldimonas</taxon>
    </lineage>
</organism>
<keyword evidence="3" id="KW-0813">Transport</keyword>
<keyword evidence="13" id="KW-1185">Reference proteome</keyword>
<proteinExistence type="predicted"/>
<dbReference type="SUPFAM" id="SSF56935">
    <property type="entry name" value="Porins"/>
    <property type="match status" value="1"/>
</dbReference>
<evidence type="ECO:0000256" key="2">
    <source>
        <dbReference type="ARBA" id="ARBA00011233"/>
    </source>
</evidence>
<dbReference type="CDD" id="cd00342">
    <property type="entry name" value="gram_neg_porins"/>
    <property type="match status" value="1"/>
</dbReference>
<dbReference type="AlphaFoldDB" id="A0A0G3BZN1"/>
<dbReference type="GO" id="GO:0046930">
    <property type="term" value="C:pore complex"/>
    <property type="evidence" value="ECO:0007669"/>
    <property type="project" value="UniProtKB-KW"/>
</dbReference>
<comment type="subunit">
    <text evidence="2">Homotrimer.</text>
</comment>
<evidence type="ECO:0000313" key="12">
    <source>
        <dbReference type="EMBL" id="AKJ32000.1"/>
    </source>
</evidence>
<evidence type="ECO:0000259" key="11">
    <source>
        <dbReference type="Pfam" id="PF13609"/>
    </source>
</evidence>
<keyword evidence="9" id="KW-0472">Membrane</keyword>
<evidence type="ECO:0000256" key="3">
    <source>
        <dbReference type="ARBA" id="ARBA00022448"/>
    </source>
</evidence>
<dbReference type="GO" id="GO:0006811">
    <property type="term" value="P:monoatomic ion transport"/>
    <property type="evidence" value="ECO:0007669"/>
    <property type="project" value="UniProtKB-KW"/>
</dbReference>
<evidence type="ECO:0000313" key="13">
    <source>
        <dbReference type="Proteomes" id="UP000035352"/>
    </source>
</evidence>
<sequence length="323" mass="35068">MSLAAFSGGAQAQTDVSFHGVLDFSYGRFEPSGTIREHRYNSNSMTATHVGMTAKHGFDGGWTPGVTLETFVRLEKLRTGRTNDDPFFSRNAYAFLGSDYGTLRLGRQLTPLFDSTTRFNALANSVSFSPAVRHLFGSGALEGAQGDFYWNRAVGYVSPNLDGLVANVMYARGPSELKGDYSGGSLVYSRGLWAVSLAAQDVRVRDDIDDGIDEQVWQLGAAYNFGFAKLFGLYTQTRDRELEVRSKIASTGLSVPVGPGSVLAQVAYTTAEGPAVDRKHTTTSAAYLYAYSSLTDLYVVGMDDRVRGQTKGQSVALGVRTRF</sequence>
<evidence type="ECO:0000256" key="6">
    <source>
        <dbReference type="ARBA" id="ARBA00022729"/>
    </source>
</evidence>
<keyword evidence="5" id="KW-0812">Transmembrane</keyword>
<feature type="domain" description="Porin" evidence="11">
    <location>
        <begin position="2"/>
        <end position="307"/>
    </location>
</feature>
<reference evidence="12 13" key="1">
    <citation type="submission" date="2015-05" db="EMBL/GenBank/DDBJ databases">
        <authorList>
            <person name="Tang B."/>
            <person name="Yu Y."/>
        </authorList>
    </citation>
    <scope>NUCLEOTIDE SEQUENCE [LARGE SCALE GENOMIC DNA]</scope>
    <source>
        <strain evidence="12 13">DSM 7029</strain>
    </source>
</reference>
<keyword evidence="4" id="KW-1134">Transmembrane beta strand</keyword>
<accession>A0A0G3BZN1</accession>
<evidence type="ECO:0000256" key="1">
    <source>
        <dbReference type="ARBA" id="ARBA00004571"/>
    </source>
</evidence>
<dbReference type="PANTHER" id="PTHR34501:SF9">
    <property type="entry name" value="MAJOR OUTER MEMBRANE PROTEIN P.IA"/>
    <property type="match status" value="1"/>
</dbReference>
<evidence type="ECO:0000256" key="5">
    <source>
        <dbReference type="ARBA" id="ARBA00022692"/>
    </source>
</evidence>
<dbReference type="Proteomes" id="UP000035352">
    <property type="component" value="Chromosome"/>
</dbReference>
<dbReference type="InterPro" id="IPR023614">
    <property type="entry name" value="Porin_dom_sf"/>
</dbReference>
<keyword evidence="6" id="KW-0732">Signal</keyword>
<dbReference type="STRING" id="413882.AAW51_5309"/>
<evidence type="ECO:0000256" key="8">
    <source>
        <dbReference type="ARBA" id="ARBA00023114"/>
    </source>
</evidence>
<dbReference type="InterPro" id="IPR033900">
    <property type="entry name" value="Gram_neg_porin_domain"/>
</dbReference>
<dbReference type="PANTHER" id="PTHR34501">
    <property type="entry name" value="PROTEIN YDDL-RELATED"/>
    <property type="match status" value="1"/>
</dbReference>
<dbReference type="InterPro" id="IPR050298">
    <property type="entry name" value="Gram-neg_bact_OMP"/>
</dbReference>
<dbReference type="GO" id="GO:0009279">
    <property type="term" value="C:cell outer membrane"/>
    <property type="evidence" value="ECO:0007669"/>
    <property type="project" value="UniProtKB-SubCell"/>
</dbReference>
<evidence type="ECO:0000256" key="10">
    <source>
        <dbReference type="ARBA" id="ARBA00023237"/>
    </source>
</evidence>
<dbReference type="Gene3D" id="2.40.160.10">
    <property type="entry name" value="Porin"/>
    <property type="match status" value="1"/>
</dbReference>